<dbReference type="EMBL" id="JAMYWC010000005">
    <property type="protein sequence ID" value="MCP1174367.1"/>
    <property type="molecule type" value="Genomic_DNA"/>
</dbReference>
<name>A0AA41WW33_9RALS</name>
<protein>
    <submittedName>
        <fullName evidence="1">Uncharacterized protein</fullName>
    </submittedName>
</protein>
<reference evidence="2" key="1">
    <citation type="journal article" date="2023" name="Front. Microbiol.">
        <title>Ralstonia chuxiongensis sp. nov., Ralstonia mojiangensis sp. nov., and Ralstonia soli sp. nov., isolated from tobacco fields, are three novel species in the family Burkholderiaceae.</title>
        <authorList>
            <person name="Lu C.H."/>
            <person name="Zhang Y.Y."/>
            <person name="Jiang N."/>
            <person name="Chen W."/>
            <person name="Shao X."/>
            <person name="Zhao Z.M."/>
            <person name="Lu W.L."/>
            <person name="Hu X."/>
            <person name="Xi Y.X."/>
            <person name="Zou S.Y."/>
            <person name="Wei Q.J."/>
            <person name="Lin Z.L."/>
            <person name="Gong L."/>
            <person name="Gai X.T."/>
            <person name="Zhang L.Q."/>
            <person name="Li J.Y."/>
            <person name="Jin Y."/>
            <person name="Xia Z.Y."/>
        </authorList>
    </citation>
    <scope>NUCLEOTIDE SEQUENCE [LARGE SCALE GENOMIC DNA]</scope>
    <source>
        <strain evidence="2">21YRMH01-3</strain>
    </source>
</reference>
<evidence type="ECO:0000313" key="2">
    <source>
        <dbReference type="Proteomes" id="UP001162793"/>
    </source>
</evidence>
<evidence type="ECO:0000313" key="1">
    <source>
        <dbReference type="EMBL" id="MCP1174367.1"/>
    </source>
</evidence>
<sequence>MSTETLSREDCAPVLFKLRFTSLSARRFSVPEDAQKPGNGRIKATSDFTLEHLADGVLDVNATFEAKGTRDDIVEFEVSAAVTASFKVPEAMSHDDCEGDEAVRYVIAQLGPVIVVKLRSLMTDMGINGTALSFPDPTKRLVRGVVSSGSSE</sequence>
<proteinExistence type="predicted"/>
<accession>A0AA41WW33</accession>
<keyword evidence="2" id="KW-1185">Reference proteome</keyword>
<dbReference type="Proteomes" id="UP001162793">
    <property type="component" value="Unassembled WGS sequence"/>
</dbReference>
<dbReference type="RefSeq" id="WP_253539829.1">
    <property type="nucleotide sequence ID" value="NZ_JAMYWC010000005.1"/>
</dbReference>
<comment type="caution">
    <text evidence="1">The sequence shown here is derived from an EMBL/GenBank/DDBJ whole genome shotgun (WGS) entry which is preliminary data.</text>
</comment>
<gene>
    <name evidence="1" type="ORF">NKG59_18545</name>
</gene>
<dbReference type="AlphaFoldDB" id="A0AA41WW33"/>
<organism evidence="1 2">
    <name type="scientific">Ralstonia chuxiongensis</name>
    <dbReference type="NCBI Taxonomy" id="2957504"/>
    <lineage>
        <taxon>Bacteria</taxon>
        <taxon>Pseudomonadati</taxon>
        <taxon>Pseudomonadota</taxon>
        <taxon>Betaproteobacteria</taxon>
        <taxon>Burkholderiales</taxon>
        <taxon>Burkholderiaceae</taxon>
        <taxon>Ralstonia</taxon>
    </lineage>
</organism>